<evidence type="ECO:0000256" key="4">
    <source>
        <dbReference type="PROSITE-ProRule" id="PRU00134"/>
    </source>
</evidence>
<feature type="region of interest" description="Disordered" evidence="5">
    <location>
        <begin position="464"/>
        <end position="592"/>
    </location>
</feature>
<dbReference type="PANTHER" id="PTHR12197:SF251">
    <property type="entry name" value="EG:BACR7C10.4 PROTEIN"/>
    <property type="match status" value="1"/>
</dbReference>
<dbReference type="Pfam" id="PF00856">
    <property type="entry name" value="SET"/>
    <property type="match status" value="1"/>
</dbReference>
<dbReference type="InterPro" id="IPR002893">
    <property type="entry name" value="Znf_MYND"/>
</dbReference>
<dbReference type="Gene3D" id="6.10.140.2220">
    <property type="match status" value="1"/>
</dbReference>
<dbReference type="GO" id="GO:0008270">
    <property type="term" value="F:zinc ion binding"/>
    <property type="evidence" value="ECO:0007669"/>
    <property type="project" value="UniProtKB-KW"/>
</dbReference>
<feature type="compositionally biased region" description="Acidic residues" evidence="5">
    <location>
        <begin position="500"/>
        <end position="522"/>
    </location>
</feature>
<dbReference type="PROSITE" id="PS50280">
    <property type="entry name" value="SET"/>
    <property type="match status" value="1"/>
</dbReference>
<evidence type="ECO:0000256" key="2">
    <source>
        <dbReference type="ARBA" id="ARBA00022771"/>
    </source>
</evidence>
<keyword evidence="1" id="KW-0479">Metal-binding</keyword>
<protein>
    <recommendedName>
        <fullName evidence="10">SET domain-containing protein</fullName>
    </recommendedName>
</protein>
<dbReference type="Proteomes" id="UP000075714">
    <property type="component" value="Unassembled WGS sequence"/>
</dbReference>
<comment type="caution">
    <text evidence="8">The sequence shown here is derived from an EMBL/GenBank/DDBJ whole genome shotgun (WGS) entry which is preliminary data.</text>
</comment>
<dbReference type="STRING" id="33097.A0A150GG13"/>
<dbReference type="OrthoDB" id="265717at2759"/>
<dbReference type="Gene3D" id="2.170.270.10">
    <property type="entry name" value="SET domain"/>
    <property type="match status" value="1"/>
</dbReference>
<feature type="region of interest" description="Disordered" evidence="5">
    <location>
        <begin position="132"/>
        <end position="175"/>
    </location>
</feature>
<dbReference type="SUPFAM" id="SSF144232">
    <property type="entry name" value="HIT/MYND zinc finger-like"/>
    <property type="match status" value="1"/>
</dbReference>
<feature type="domain" description="SET" evidence="6">
    <location>
        <begin position="17"/>
        <end position="315"/>
    </location>
</feature>
<feature type="region of interest" description="Disordered" evidence="5">
    <location>
        <begin position="689"/>
        <end position="715"/>
    </location>
</feature>
<dbReference type="PROSITE" id="PS50865">
    <property type="entry name" value="ZF_MYND_2"/>
    <property type="match status" value="1"/>
</dbReference>
<sequence>MSTTAAGPPFSDTELRDGFAIRWDPAKGRHLVATRPLQPGSLLLQQSPYAAVLNDDATPGHCDHCFRPCARPLRCSRSRLARYCCKEHQRAAWAAGYKTECEALVRCAPRVPPPTVRLAARILWRRARALEQQPRPPLAQQQQQQQLTAGSEAPGQQPQRPPVHVHHPVPPDADHEGMWALHSHWELLDDRRKALYAQMAVVTWQYMFASPGASMPADGDADAASAPAASAASAPLPAAWPGFRSVAQLLAALASNVHSVADEELRPVGIALYPTGALANHSCRPSAVQCFTGSTLQLRALRPLAPGDEITISYLELAATRQERREALADSYFFDAAAMEPPPPPAGLAPPLRPPVEAAAAEEMEVDSGDGVGASAASASQAVAASAGSSGDGAAPGSGPSVQDEPGPGPQPRPRLAVRPPPLLSLEVAPNAQLHIYPTHSEHPPWPTDPWDAQLTAVVALAGAGEPSGDTASTGGSGAGPTALPGGLLARLLPKRPNEPDEQEEGGDGDEEGDDDEEDAAMEDQGAAGPAQRAQEGPDAGPMVGSSSQPAEAEAGPRGRGDRGAGPPGRLPRLQLPGGSAHDGSGTAGARPPRIEVLAWGPWVEELRAVAASAGGPTAAAELGAATASVVGGGPAPSSATAAAVSDLLRRCVRALQLSHSASEASRDGSHGEAVGRLLQALRLLESHPHPLTGAAQPPSPPLPPPSPPQQQHQRALALALGPHNILNMRLRAQLLKAAIDQGSNGGGGAGGGSDSGDEAWDVALRAARALEAPYRLVYPGPVWPALSLHRATLAKLEALRGTPRRALAAAARALEGLRLTHSSRGGSGGGGGGWGGDGGDAGESALEATVRVAREAEAELRTVGGAGGRDAEDGDGGEDE</sequence>
<accession>A0A150GG13</accession>
<evidence type="ECO:0000259" key="7">
    <source>
        <dbReference type="PROSITE" id="PS50865"/>
    </source>
</evidence>
<dbReference type="SUPFAM" id="SSF82199">
    <property type="entry name" value="SET domain"/>
    <property type="match status" value="1"/>
</dbReference>
<dbReference type="Gene3D" id="1.25.40.10">
    <property type="entry name" value="Tetratricopeptide repeat domain"/>
    <property type="match status" value="1"/>
</dbReference>
<feature type="compositionally biased region" description="Gly residues" evidence="5">
    <location>
        <begin position="826"/>
        <end position="842"/>
    </location>
</feature>
<feature type="compositionally biased region" description="Low complexity" evidence="5">
    <location>
        <begin position="132"/>
        <end position="158"/>
    </location>
</feature>
<feature type="domain" description="MYND-type" evidence="7">
    <location>
        <begin position="62"/>
        <end position="101"/>
    </location>
</feature>
<evidence type="ECO:0000256" key="5">
    <source>
        <dbReference type="SAM" id="MobiDB-lite"/>
    </source>
</evidence>
<dbReference type="GO" id="GO:0005634">
    <property type="term" value="C:nucleus"/>
    <property type="evidence" value="ECO:0007669"/>
    <property type="project" value="TreeGrafter"/>
</dbReference>
<dbReference type="InterPro" id="IPR001214">
    <property type="entry name" value="SET_dom"/>
</dbReference>
<keyword evidence="9" id="KW-1185">Reference proteome</keyword>
<evidence type="ECO:0000256" key="3">
    <source>
        <dbReference type="ARBA" id="ARBA00022833"/>
    </source>
</evidence>
<feature type="compositionally biased region" description="Pro residues" evidence="5">
    <location>
        <begin position="698"/>
        <end position="709"/>
    </location>
</feature>
<organism evidence="8 9">
    <name type="scientific">Gonium pectorale</name>
    <name type="common">Green alga</name>
    <dbReference type="NCBI Taxonomy" id="33097"/>
    <lineage>
        <taxon>Eukaryota</taxon>
        <taxon>Viridiplantae</taxon>
        <taxon>Chlorophyta</taxon>
        <taxon>core chlorophytes</taxon>
        <taxon>Chlorophyceae</taxon>
        <taxon>CS clade</taxon>
        <taxon>Chlamydomonadales</taxon>
        <taxon>Volvocaceae</taxon>
        <taxon>Gonium</taxon>
    </lineage>
</organism>
<evidence type="ECO:0008006" key="10">
    <source>
        <dbReference type="Google" id="ProtNLM"/>
    </source>
</evidence>
<evidence type="ECO:0000259" key="6">
    <source>
        <dbReference type="PROSITE" id="PS50280"/>
    </source>
</evidence>
<proteinExistence type="predicted"/>
<dbReference type="InterPro" id="IPR046341">
    <property type="entry name" value="SET_dom_sf"/>
</dbReference>
<name>A0A150GG13_GONPE</name>
<feature type="region of interest" description="Disordered" evidence="5">
    <location>
        <begin position="383"/>
        <end position="419"/>
    </location>
</feature>
<feature type="region of interest" description="Disordered" evidence="5">
    <location>
        <begin position="821"/>
        <end position="881"/>
    </location>
</feature>
<evidence type="ECO:0000313" key="9">
    <source>
        <dbReference type="Proteomes" id="UP000075714"/>
    </source>
</evidence>
<evidence type="ECO:0000313" key="8">
    <source>
        <dbReference type="EMBL" id="KXZ48781.1"/>
    </source>
</evidence>
<keyword evidence="2 4" id="KW-0863">Zinc-finger</keyword>
<evidence type="ECO:0000256" key="1">
    <source>
        <dbReference type="ARBA" id="ARBA00022723"/>
    </source>
</evidence>
<dbReference type="EMBL" id="LSYV01000026">
    <property type="protein sequence ID" value="KXZ48781.1"/>
    <property type="molecule type" value="Genomic_DNA"/>
</dbReference>
<gene>
    <name evidence="8" type="ORF">GPECTOR_25g365</name>
</gene>
<keyword evidence="3" id="KW-0862">Zinc</keyword>
<dbReference type="PANTHER" id="PTHR12197">
    <property type="entry name" value="HISTONE-LYSINE N-METHYLTRANSFERASE SMYD"/>
    <property type="match status" value="1"/>
</dbReference>
<dbReference type="InterPro" id="IPR011990">
    <property type="entry name" value="TPR-like_helical_dom_sf"/>
</dbReference>
<feature type="compositionally biased region" description="Pro residues" evidence="5">
    <location>
        <begin position="407"/>
        <end position="419"/>
    </location>
</feature>
<dbReference type="InterPro" id="IPR050869">
    <property type="entry name" value="H3K4_H4K5_MeTrfase"/>
</dbReference>
<feature type="compositionally biased region" description="Low complexity" evidence="5">
    <location>
        <begin position="467"/>
        <end position="489"/>
    </location>
</feature>
<dbReference type="AlphaFoldDB" id="A0A150GG13"/>
<reference evidence="9" key="1">
    <citation type="journal article" date="2016" name="Nat. Commun.">
        <title>The Gonium pectorale genome demonstrates co-option of cell cycle regulation during the evolution of multicellularity.</title>
        <authorList>
            <person name="Hanschen E.R."/>
            <person name="Marriage T.N."/>
            <person name="Ferris P.J."/>
            <person name="Hamaji T."/>
            <person name="Toyoda A."/>
            <person name="Fujiyama A."/>
            <person name="Neme R."/>
            <person name="Noguchi H."/>
            <person name="Minakuchi Y."/>
            <person name="Suzuki M."/>
            <person name="Kawai-Toyooka H."/>
            <person name="Smith D.R."/>
            <person name="Sparks H."/>
            <person name="Anderson J."/>
            <person name="Bakaric R."/>
            <person name="Luria V."/>
            <person name="Karger A."/>
            <person name="Kirschner M.W."/>
            <person name="Durand P.M."/>
            <person name="Michod R.E."/>
            <person name="Nozaki H."/>
            <person name="Olson B.J."/>
        </authorList>
    </citation>
    <scope>NUCLEOTIDE SEQUENCE [LARGE SCALE GENOMIC DNA]</scope>
    <source>
        <strain evidence="9">NIES-2863</strain>
    </source>
</reference>